<dbReference type="Proteomes" id="UP000681967">
    <property type="component" value="Unassembled WGS sequence"/>
</dbReference>
<sequence>MYSRIEGFPIGGRLFSKHRKSMAVPEDFPSIAGESQYSSGTQFAIEDTRDTINRILPETNISPIRSQARATLQHQSKSSLRRLLSKLNRGTASLQEKLAESLAPGQGTYGLTTLRMDSGEKVELSKQMLQSQKTHAIAEYKKYCEETDFEGLCNRKLFDILTGLKPAQQQIVAGLDDFVVEGIEAWQSLSGTCPGQ</sequence>
<dbReference type="AlphaFoldDB" id="A0A8S2QQU9"/>
<dbReference type="Proteomes" id="UP000681720">
    <property type="component" value="Unassembled WGS sequence"/>
</dbReference>
<name>A0A8S2QQU9_9BILA</name>
<proteinExistence type="predicted"/>
<organism evidence="2 3">
    <name type="scientific">Rotaria magnacalcarata</name>
    <dbReference type="NCBI Taxonomy" id="392030"/>
    <lineage>
        <taxon>Eukaryota</taxon>
        <taxon>Metazoa</taxon>
        <taxon>Spiralia</taxon>
        <taxon>Gnathifera</taxon>
        <taxon>Rotifera</taxon>
        <taxon>Eurotatoria</taxon>
        <taxon>Bdelloidea</taxon>
        <taxon>Philodinida</taxon>
        <taxon>Philodinidae</taxon>
        <taxon>Rotaria</taxon>
    </lineage>
</organism>
<reference evidence="2" key="1">
    <citation type="submission" date="2021-02" db="EMBL/GenBank/DDBJ databases">
        <authorList>
            <person name="Nowell W R."/>
        </authorList>
    </citation>
    <scope>NUCLEOTIDE SEQUENCE</scope>
</reference>
<accession>A0A8S2QQU9</accession>
<evidence type="ECO:0000313" key="3">
    <source>
        <dbReference type="Proteomes" id="UP000681720"/>
    </source>
</evidence>
<dbReference type="EMBL" id="CAJOBH010008335">
    <property type="protein sequence ID" value="CAF4110336.1"/>
    <property type="molecule type" value="Genomic_DNA"/>
</dbReference>
<evidence type="ECO:0000313" key="2">
    <source>
        <dbReference type="EMBL" id="CAF4120818.1"/>
    </source>
</evidence>
<dbReference type="EMBL" id="CAJOBJ010008761">
    <property type="protein sequence ID" value="CAF4120818.1"/>
    <property type="molecule type" value="Genomic_DNA"/>
</dbReference>
<gene>
    <name evidence="1" type="ORF">BYL167_LOCUS19564</name>
    <name evidence="2" type="ORF">GIL414_LOCUS18037</name>
</gene>
<protein>
    <submittedName>
        <fullName evidence="2">Uncharacterized protein</fullName>
    </submittedName>
</protein>
<evidence type="ECO:0000313" key="1">
    <source>
        <dbReference type="EMBL" id="CAF4110336.1"/>
    </source>
</evidence>
<comment type="caution">
    <text evidence="2">The sequence shown here is derived from an EMBL/GenBank/DDBJ whole genome shotgun (WGS) entry which is preliminary data.</text>
</comment>